<dbReference type="InterPro" id="IPR010992">
    <property type="entry name" value="IHF-like_DNA-bd_dom_sf"/>
</dbReference>
<dbReference type="Pfam" id="PF00216">
    <property type="entry name" value="Bac_DNA_binding"/>
    <property type="match status" value="1"/>
</dbReference>
<keyword evidence="2" id="KW-0226">DNA condensation</keyword>
<dbReference type="InterPro" id="IPR000119">
    <property type="entry name" value="Hist_DNA-bd"/>
</dbReference>
<dbReference type="PANTHER" id="PTHR33175:SF3">
    <property type="entry name" value="DNA-BINDING PROTEIN HU-BETA"/>
    <property type="match status" value="1"/>
</dbReference>
<name>A0A9D6V4N0_9BACT</name>
<sequence length="94" mass="10081">MTKAEVVSRMAEQAGISKKAAANALSALVGAVHESLKKKDGKIRISELGTFRVIKKKARNGVNPQTREKIKIAAAKVPRFAASKALRDAVKKAK</sequence>
<dbReference type="GO" id="GO:0030527">
    <property type="term" value="F:structural constituent of chromatin"/>
    <property type="evidence" value="ECO:0007669"/>
    <property type="project" value="InterPro"/>
</dbReference>
<dbReference type="GO" id="GO:0003677">
    <property type="term" value="F:DNA binding"/>
    <property type="evidence" value="ECO:0007669"/>
    <property type="project" value="UniProtKB-KW"/>
</dbReference>
<dbReference type="AlphaFoldDB" id="A0A9D6V4N0"/>
<gene>
    <name evidence="5" type="ORF">HY912_18315</name>
</gene>
<keyword evidence="3 5" id="KW-0238">DNA-binding</keyword>
<evidence type="ECO:0000313" key="6">
    <source>
        <dbReference type="Proteomes" id="UP000807825"/>
    </source>
</evidence>
<dbReference type="CDD" id="cd13831">
    <property type="entry name" value="HU"/>
    <property type="match status" value="1"/>
</dbReference>
<dbReference type="GO" id="GO:0030261">
    <property type="term" value="P:chromosome condensation"/>
    <property type="evidence" value="ECO:0007669"/>
    <property type="project" value="UniProtKB-KW"/>
</dbReference>
<dbReference type="PANTHER" id="PTHR33175">
    <property type="entry name" value="DNA-BINDING PROTEIN HU"/>
    <property type="match status" value="1"/>
</dbReference>
<evidence type="ECO:0000313" key="5">
    <source>
        <dbReference type="EMBL" id="MBI5251447.1"/>
    </source>
</evidence>
<dbReference type="GO" id="GO:0005829">
    <property type="term" value="C:cytosol"/>
    <property type="evidence" value="ECO:0007669"/>
    <property type="project" value="TreeGrafter"/>
</dbReference>
<evidence type="ECO:0000256" key="2">
    <source>
        <dbReference type="ARBA" id="ARBA00023067"/>
    </source>
</evidence>
<dbReference type="Gene3D" id="4.10.520.10">
    <property type="entry name" value="IHF-like DNA-binding proteins"/>
    <property type="match status" value="1"/>
</dbReference>
<evidence type="ECO:0000256" key="3">
    <source>
        <dbReference type="ARBA" id="ARBA00023125"/>
    </source>
</evidence>
<dbReference type="SUPFAM" id="SSF47729">
    <property type="entry name" value="IHF-like DNA-binding proteins"/>
    <property type="match status" value="1"/>
</dbReference>
<protein>
    <submittedName>
        <fullName evidence="5">HU family DNA-binding protein</fullName>
    </submittedName>
</protein>
<accession>A0A9D6V4N0</accession>
<dbReference type="PRINTS" id="PR01727">
    <property type="entry name" value="DNABINDINGHU"/>
</dbReference>
<reference evidence="5" key="1">
    <citation type="submission" date="2020-07" db="EMBL/GenBank/DDBJ databases">
        <title>Huge and variable diversity of episymbiotic CPR bacteria and DPANN archaea in groundwater ecosystems.</title>
        <authorList>
            <person name="He C.Y."/>
            <person name="Keren R."/>
            <person name="Whittaker M."/>
            <person name="Farag I.F."/>
            <person name="Doudna J."/>
            <person name="Cate J.H.D."/>
            <person name="Banfield J.F."/>
        </authorList>
    </citation>
    <scope>NUCLEOTIDE SEQUENCE</scope>
    <source>
        <strain evidence="5">NC_groundwater_1664_Pr3_B-0.1um_52_9</strain>
    </source>
</reference>
<dbReference type="SMART" id="SM00411">
    <property type="entry name" value="BHL"/>
    <property type="match status" value="1"/>
</dbReference>
<evidence type="ECO:0000256" key="1">
    <source>
        <dbReference type="ARBA" id="ARBA00010529"/>
    </source>
</evidence>
<proteinExistence type="inferred from homology"/>
<evidence type="ECO:0000256" key="4">
    <source>
        <dbReference type="RuleBase" id="RU003939"/>
    </source>
</evidence>
<comment type="caution">
    <text evidence="5">The sequence shown here is derived from an EMBL/GenBank/DDBJ whole genome shotgun (WGS) entry which is preliminary data.</text>
</comment>
<dbReference type="Proteomes" id="UP000807825">
    <property type="component" value="Unassembled WGS sequence"/>
</dbReference>
<comment type="similarity">
    <text evidence="1 4">Belongs to the bacterial histone-like protein family.</text>
</comment>
<organism evidence="5 6">
    <name type="scientific">Desulfomonile tiedjei</name>
    <dbReference type="NCBI Taxonomy" id="2358"/>
    <lineage>
        <taxon>Bacteria</taxon>
        <taxon>Pseudomonadati</taxon>
        <taxon>Thermodesulfobacteriota</taxon>
        <taxon>Desulfomonilia</taxon>
        <taxon>Desulfomonilales</taxon>
        <taxon>Desulfomonilaceae</taxon>
        <taxon>Desulfomonile</taxon>
    </lineage>
</organism>
<dbReference type="EMBL" id="JACRDE010000480">
    <property type="protein sequence ID" value="MBI5251447.1"/>
    <property type="molecule type" value="Genomic_DNA"/>
</dbReference>